<keyword evidence="8" id="KW-0131">Cell cycle</keyword>
<keyword evidence="11" id="KW-1185">Reference proteome</keyword>
<evidence type="ECO:0000256" key="3">
    <source>
        <dbReference type="ARBA" id="ARBA00022454"/>
    </source>
</evidence>
<proteinExistence type="predicted"/>
<comment type="subcellular location">
    <subcellularLocation>
        <location evidence="2">Chromosome</location>
        <location evidence="2">Centromere</location>
        <location evidence="2">Kinetochore</location>
    </subcellularLocation>
    <subcellularLocation>
        <location evidence="1">Nucleus</location>
    </subcellularLocation>
</comment>
<evidence type="ECO:0000256" key="2">
    <source>
        <dbReference type="ARBA" id="ARBA00004629"/>
    </source>
</evidence>
<dbReference type="PANTHER" id="PTHR15459">
    <property type="entry name" value="POLYAMINE-MODULATED FACTOR 1"/>
    <property type="match status" value="1"/>
</dbReference>
<dbReference type="PANTHER" id="PTHR15459:SF3">
    <property type="entry name" value="POLYAMINE-MODULATED FACTOR 1"/>
    <property type="match status" value="1"/>
</dbReference>
<comment type="caution">
    <text evidence="10">The sequence shown here is derived from an EMBL/GenBank/DDBJ whole genome shotgun (WGS) entry which is preliminary data.</text>
</comment>
<evidence type="ECO:0000256" key="9">
    <source>
        <dbReference type="ARBA" id="ARBA00023328"/>
    </source>
</evidence>
<keyword evidence="6" id="KW-0995">Kinetochore</keyword>
<sequence length="208" mass="23552">MEKVASVPGSRQLNLKKSFNRGLRCLLTACSDEEFRKAFPSFTPAEQERLHRLFIQVISSLHEDIEEEFESIFLETQAGTILDNVEELVEEHNLDPLISKKSNVGETAQSLTEAKKNELNYLTGLLGKSMQRTMSLKCDFVDYGAADICKGSIGVTLMAEEQKRKIKARLELLKKEKQDFSGAANLVHELKTRILNYETGYHTKLVNL</sequence>
<gene>
    <name evidence="10" type="ORF">DH2020_005886</name>
</gene>
<evidence type="ECO:0000313" key="10">
    <source>
        <dbReference type="EMBL" id="KAK6158572.1"/>
    </source>
</evidence>
<evidence type="ECO:0000313" key="11">
    <source>
        <dbReference type="Proteomes" id="UP001318860"/>
    </source>
</evidence>
<name>A0ABR0XHC7_REHGL</name>
<evidence type="ECO:0000256" key="4">
    <source>
        <dbReference type="ARBA" id="ARBA00022618"/>
    </source>
</evidence>
<keyword evidence="7" id="KW-0539">Nucleus</keyword>
<dbReference type="EMBL" id="JABTTQ020000004">
    <property type="protein sequence ID" value="KAK6158572.1"/>
    <property type="molecule type" value="Genomic_DNA"/>
</dbReference>
<evidence type="ECO:0000256" key="5">
    <source>
        <dbReference type="ARBA" id="ARBA00022776"/>
    </source>
</evidence>
<accession>A0ABR0XHC7</accession>
<evidence type="ECO:0000256" key="6">
    <source>
        <dbReference type="ARBA" id="ARBA00022838"/>
    </source>
</evidence>
<evidence type="ECO:0000256" key="7">
    <source>
        <dbReference type="ARBA" id="ARBA00023242"/>
    </source>
</evidence>
<dbReference type="InterPro" id="IPR007128">
    <property type="entry name" value="PMF1/Nnf1"/>
</dbReference>
<reference evidence="10 11" key="1">
    <citation type="journal article" date="2021" name="Comput. Struct. Biotechnol. J.">
        <title>De novo genome assembly of the potent medicinal plant Rehmannia glutinosa using nanopore technology.</title>
        <authorList>
            <person name="Ma L."/>
            <person name="Dong C."/>
            <person name="Song C."/>
            <person name="Wang X."/>
            <person name="Zheng X."/>
            <person name="Niu Y."/>
            <person name="Chen S."/>
            <person name="Feng W."/>
        </authorList>
    </citation>
    <scope>NUCLEOTIDE SEQUENCE [LARGE SCALE GENOMIC DNA]</scope>
    <source>
        <strain evidence="10">DH-2019</strain>
    </source>
</reference>
<protein>
    <submittedName>
        <fullName evidence="10">Uncharacterized protein</fullName>
    </submittedName>
</protein>
<organism evidence="10 11">
    <name type="scientific">Rehmannia glutinosa</name>
    <name type="common">Chinese foxglove</name>
    <dbReference type="NCBI Taxonomy" id="99300"/>
    <lineage>
        <taxon>Eukaryota</taxon>
        <taxon>Viridiplantae</taxon>
        <taxon>Streptophyta</taxon>
        <taxon>Embryophyta</taxon>
        <taxon>Tracheophyta</taxon>
        <taxon>Spermatophyta</taxon>
        <taxon>Magnoliopsida</taxon>
        <taxon>eudicotyledons</taxon>
        <taxon>Gunneridae</taxon>
        <taxon>Pentapetalae</taxon>
        <taxon>asterids</taxon>
        <taxon>lamiids</taxon>
        <taxon>Lamiales</taxon>
        <taxon>Orobanchaceae</taxon>
        <taxon>Rehmannieae</taxon>
        <taxon>Rehmannia</taxon>
    </lineage>
</organism>
<dbReference type="Proteomes" id="UP001318860">
    <property type="component" value="Unassembled WGS sequence"/>
</dbReference>
<keyword evidence="9" id="KW-0137">Centromere</keyword>
<evidence type="ECO:0000256" key="8">
    <source>
        <dbReference type="ARBA" id="ARBA00023306"/>
    </source>
</evidence>
<keyword evidence="5" id="KW-0498">Mitosis</keyword>
<keyword evidence="3" id="KW-0158">Chromosome</keyword>
<evidence type="ECO:0000256" key="1">
    <source>
        <dbReference type="ARBA" id="ARBA00004123"/>
    </source>
</evidence>
<keyword evidence="4" id="KW-0132">Cell division</keyword>